<dbReference type="PANTHER" id="PTHR30477:SF0">
    <property type="entry name" value="METAL TRANSPORT SYSTEM MEMBRANE PROTEIN TM_0125-RELATED"/>
    <property type="match status" value="1"/>
</dbReference>
<evidence type="ECO:0000256" key="1">
    <source>
        <dbReference type="ARBA" id="ARBA00004141"/>
    </source>
</evidence>
<dbReference type="CDD" id="cd06550">
    <property type="entry name" value="TM_ABC_iron-siderophores_like"/>
    <property type="match status" value="1"/>
</dbReference>
<feature type="transmembrane region" description="Helical" evidence="7">
    <location>
        <begin position="66"/>
        <end position="83"/>
    </location>
</feature>
<comment type="caution">
    <text evidence="8">The sequence shown here is derived from an EMBL/GenBank/DDBJ whole genome shotgun (WGS) entry which is preliminary data.</text>
</comment>
<dbReference type="Gene3D" id="1.10.3470.10">
    <property type="entry name" value="ABC transporter involved in vitamin B12 uptake, BtuC"/>
    <property type="match status" value="1"/>
</dbReference>
<keyword evidence="3 6" id="KW-0812">Transmembrane</keyword>
<dbReference type="GO" id="GO:0055085">
    <property type="term" value="P:transmembrane transport"/>
    <property type="evidence" value="ECO:0007669"/>
    <property type="project" value="InterPro"/>
</dbReference>
<protein>
    <submittedName>
        <fullName evidence="8">Mn2+/Zn2+ ABC transporter permease</fullName>
    </submittedName>
</protein>
<sequence length="271" mass="29317">MFQQIQESLQYAFIQRAIIAGCFMAVGCSFLGVFLVLRRFSLIGDGLAHVSFAGVALGLFFNSQPMLISIPLVSLASLVILKLNEKAAVYGDAAIGLVSSFSIALGVIIASTSGGFNVDLFSYLFGNILSVSKLEVWLTIVISSLVAVVTIFFYHDLFSITFDEEHARVSGVNVKLVNKILILLTSFIIVLGIKIAGTMLVSSLIILPPISALQVARSFRSVIILSSIFAVISVITGIFVSYIFNLPSGATIIMINFIIFVKLFLYGRIRA</sequence>
<reference evidence="8 9" key="1">
    <citation type="submission" date="2015-02" db="EMBL/GenBank/DDBJ databases">
        <title>Single-cell genomics of uncultivated deep-branching MTB reveals a conserved set of magnetosome genes.</title>
        <authorList>
            <person name="Kolinko S."/>
            <person name="Richter M."/>
            <person name="Glockner F.O."/>
            <person name="Brachmann A."/>
            <person name="Schuler D."/>
        </authorList>
    </citation>
    <scope>NUCLEOTIDE SEQUENCE [LARGE SCALE GENOMIC DNA]</scope>
    <source>
        <strain evidence="8">SKK-01</strain>
    </source>
</reference>
<dbReference type="AlphaFoldDB" id="A0A0F0CVL5"/>
<dbReference type="Pfam" id="PF00950">
    <property type="entry name" value="ABC-3"/>
    <property type="match status" value="1"/>
</dbReference>
<gene>
    <name evidence="8" type="ORF">OMAG_000556</name>
</gene>
<keyword evidence="4 7" id="KW-1133">Transmembrane helix</keyword>
<evidence type="ECO:0000256" key="6">
    <source>
        <dbReference type="RuleBase" id="RU003943"/>
    </source>
</evidence>
<feature type="transmembrane region" description="Helical" evidence="7">
    <location>
        <begin position="250"/>
        <end position="269"/>
    </location>
</feature>
<accession>A0A0F0CVL5</accession>
<feature type="transmembrane region" description="Helical" evidence="7">
    <location>
        <begin position="12"/>
        <end position="35"/>
    </location>
</feature>
<dbReference type="Proteomes" id="UP000033428">
    <property type="component" value="Unassembled WGS sequence"/>
</dbReference>
<comment type="subcellular location">
    <subcellularLocation>
        <location evidence="6">Cell membrane</location>
        <topology evidence="6">Multi-pass membrane protein</topology>
    </subcellularLocation>
    <subcellularLocation>
        <location evidence="1">Membrane</location>
        <topology evidence="1">Multi-pass membrane protein</topology>
    </subcellularLocation>
</comment>
<dbReference type="GO" id="GO:0043190">
    <property type="term" value="C:ATP-binding cassette (ABC) transporter complex"/>
    <property type="evidence" value="ECO:0007669"/>
    <property type="project" value="InterPro"/>
</dbReference>
<evidence type="ECO:0000313" key="9">
    <source>
        <dbReference type="Proteomes" id="UP000033428"/>
    </source>
</evidence>
<feature type="transmembrane region" description="Helical" evidence="7">
    <location>
        <begin position="223"/>
        <end position="244"/>
    </location>
</feature>
<proteinExistence type="inferred from homology"/>
<keyword evidence="6" id="KW-0813">Transport</keyword>
<evidence type="ECO:0000256" key="5">
    <source>
        <dbReference type="ARBA" id="ARBA00023136"/>
    </source>
</evidence>
<feature type="transmembrane region" description="Helical" evidence="7">
    <location>
        <begin position="136"/>
        <end position="155"/>
    </location>
</feature>
<dbReference type="PATRIC" id="fig|1609969.3.peg.608"/>
<dbReference type="EMBL" id="JYNY01000114">
    <property type="protein sequence ID" value="KJJ85601.1"/>
    <property type="molecule type" value="Genomic_DNA"/>
</dbReference>
<name>A0A0F0CVL5_9BACT</name>
<dbReference type="GO" id="GO:0010043">
    <property type="term" value="P:response to zinc ion"/>
    <property type="evidence" value="ECO:0007669"/>
    <property type="project" value="TreeGrafter"/>
</dbReference>
<dbReference type="InterPro" id="IPR037294">
    <property type="entry name" value="ABC_BtuC-like"/>
</dbReference>
<dbReference type="InterPro" id="IPR001626">
    <property type="entry name" value="ABC_TroCD"/>
</dbReference>
<dbReference type="SUPFAM" id="SSF81345">
    <property type="entry name" value="ABC transporter involved in vitamin B12 uptake, BtuC"/>
    <property type="match status" value="1"/>
</dbReference>
<feature type="transmembrane region" description="Helical" evidence="7">
    <location>
        <begin position="95"/>
        <end position="116"/>
    </location>
</feature>
<evidence type="ECO:0000256" key="7">
    <source>
        <dbReference type="SAM" id="Phobius"/>
    </source>
</evidence>
<evidence type="ECO:0000313" key="8">
    <source>
        <dbReference type="EMBL" id="KJJ85601.1"/>
    </source>
</evidence>
<feature type="transmembrane region" description="Helical" evidence="7">
    <location>
        <begin position="199"/>
        <end position="216"/>
    </location>
</feature>
<comment type="similarity">
    <text evidence="2 6">Belongs to the ABC-3 integral membrane protein family.</text>
</comment>
<evidence type="ECO:0000256" key="2">
    <source>
        <dbReference type="ARBA" id="ARBA00008034"/>
    </source>
</evidence>
<evidence type="ECO:0000256" key="3">
    <source>
        <dbReference type="ARBA" id="ARBA00022692"/>
    </source>
</evidence>
<feature type="transmembrane region" description="Helical" evidence="7">
    <location>
        <begin position="176"/>
        <end position="193"/>
    </location>
</feature>
<keyword evidence="5 7" id="KW-0472">Membrane</keyword>
<evidence type="ECO:0000256" key="4">
    <source>
        <dbReference type="ARBA" id="ARBA00022989"/>
    </source>
</evidence>
<dbReference type="PANTHER" id="PTHR30477">
    <property type="entry name" value="ABC-TRANSPORTER METAL-BINDING PROTEIN"/>
    <property type="match status" value="1"/>
</dbReference>
<organism evidence="8 9">
    <name type="scientific">Candidatus Omnitrophus magneticus</name>
    <dbReference type="NCBI Taxonomy" id="1609969"/>
    <lineage>
        <taxon>Bacteria</taxon>
        <taxon>Pseudomonadati</taxon>
        <taxon>Candidatus Omnitrophota</taxon>
        <taxon>Candidatus Omnitrophus</taxon>
    </lineage>
</organism>
<keyword evidence="9" id="KW-1185">Reference proteome</keyword>